<dbReference type="Pfam" id="PF08541">
    <property type="entry name" value="ACP_syn_III_C"/>
    <property type="match status" value="1"/>
</dbReference>
<keyword evidence="5" id="KW-1133">Transmembrane helix</keyword>
<dbReference type="GO" id="GO:0016746">
    <property type="term" value="F:acyltransferase activity"/>
    <property type="evidence" value="ECO:0007669"/>
    <property type="project" value="UniProtKB-KW"/>
</dbReference>
<comment type="caution">
    <text evidence="8">The sequence shown here is derived from an EMBL/GenBank/DDBJ whole genome shotgun (WGS) entry which is preliminary data.</text>
</comment>
<comment type="pathway">
    <text evidence="4">Lipid metabolism; fatty acid biosynthesis.</text>
</comment>
<dbReference type="Proteomes" id="UP001552299">
    <property type="component" value="Unassembled WGS sequence"/>
</dbReference>
<keyword evidence="2 4" id="KW-0808">Transferase</keyword>
<sequence length="480" mass="53308">MQQAIISNLTTALISHHPNSLQLAFTAILYHHYSIPSLFLLPVLLLFIFSLLALAISRRPRPIYLINFSCFKPESQYKVTRETFMKQFKSKGTFTDESVGFQRRMLERSGIGQETYLPESLLGTPINMCAAAARKEAAMVVFGAVDELMAVTGVRAKDIAVVIVNCSVYNPTPTMASMVVNRYKLRGNVRSYNLAGMGCSAGVIALDLAKRLLQVHSDSYALVISTENMTLNAYFGNDRSMLVSNSLFRMGASAVLLSNRRSDRHRSKYQLLHSIRTHTGSSPRSYSCISLQEDSSDHLGVSLSKDLMSVAATALRTNISSLGPLILPFSEQLRFLLAFLSSHVLLQNKKQSTYVPNFRKAVKHFCIHAGGRAVLDQLEKSMGLSEWHMEPSRMTLYRFGNTSSSSLWYELAYCEAKGRIKEGDKVWQIAFGSGFKCNSAVWKAMRTVEGCGEVGRKGNPWVGEIDQFPVVVPKEVAVVA</sequence>
<evidence type="ECO:0000313" key="9">
    <source>
        <dbReference type="Proteomes" id="UP001552299"/>
    </source>
</evidence>
<dbReference type="PIRSF" id="PIRSF036417">
    <property type="entry name" value="3-ktacl-CoA_syn"/>
    <property type="match status" value="1"/>
</dbReference>
<dbReference type="AlphaFoldDB" id="A0ABD0VHR1"/>
<feature type="transmembrane region" description="Helical" evidence="5">
    <location>
        <begin position="33"/>
        <end position="56"/>
    </location>
</feature>
<keyword evidence="9" id="KW-1185">Reference proteome</keyword>
<evidence type="ECO:0000256" key="3">
    <source>
        <dbReference type="ARBA" id="ARBA00023315"/>
    </source>
</evidence>
<dbReference type="EMBL" id="JANQDX010000005">
    <property type="protein sequence ID" value="KAL0924677.1"/>
    <property type="molecule type" value="Genomic_DNA"/>
</dbReference>
<dbReference type="InterPro" id="IPR012392">
    <property type="entry name" value="3-ktacl-CoA_syn"/>
</dbReference>
<dbReference type="SUPFAM" id="SSF53901">
    <property type="entry name" value="Thiolase-like"/>
    <property type="match status" value="2"/>
</dbReference>
<feature type="domain" description="FAE" evidence="6">
    <location>
        <begin position="56"/>
        <end position="342"/>
    </location>
</feature>
<protein>
    <recommendedName>
        <fullName evidence="4">3-ketoacyl-CoA synthase</fullName>
        <ecNumber evidence="4">2.3.1.-</ecNumber>
    </recommendedName>
</protein>
<dbReference type="InterPro" id="IPR013747">
    <property type="entry name" value="ACP_syn_III_C"/>
</dbReference>
<proteinExistence type="inferred from homology"/>
<dbReference type="PANTHER" id="PTHR31561">
    <property type="entry name" value="3-KETOACYL-COA SYNTHASE"/>
    <property type="match status" value="1"/>
</dbReference>
<keyword evidence="5" id="KW-0812">Transmembrane</keyword>
<accession>A0ABD0VHR1</accession>
<dbReference type="InterPro" id="IPR013601">
    <property type="entry name" value="FAE1_typ3_polyketide_synth"/>
</dbReference>
<evidence type="ECO:0000256" key="4">
    <source>
        <dbReference type="PIRNR" id="PIRNR036417"/>
    </source>
</evidence>
<gene>
    <name evidence="8" type="ORF">M5K25_005527</name>
</gene>
<dbReference type="Gene3D" id="3.40.47.10">
    <property type="match status" value="1"/>
</dbReference>
<evidence type="ECO:0000256" key="1">
    <source>
        <dbReference type="ARBA" id="ARBA00005531"/>
    </source>
</evidence>
<dbReference type="EC" id="2.3.1.-" evidence="4"/>
<dbReference type="CDD" id="cd00831">
    <property type="entry name" value="CHS_like"/>
    <property type="match status" value="1"/>
</dbReference>
<evidence type="ECO:0000313" key="8">
    <source>
        <dbReference type="EMBL" id="KAL0924677.1"/>
    </source>
</evidence>
<keyword evidence="3 4" id="KW-0012">Acyltransferase</keyword>
<evidence type="ECO:0000256" key="2">
    <source>
        <dbReference type="ARBA" id="ARBA00022679"/>
    </source>
</evidence>
<name>A0ABD0VHR1_DENTH</name>
<dbReference type="InterPro" id="IPR016039">
    <property type="entry name" value="Thiolase-like"/>
</dbReference>
<evidence type="ECO:0000256" key="5">
    <source>
        <dbReference type="SAM" id="Phobius"/>
    </source>
</evidence>
<keyword evidence="5" id="KW-0472">Membrane</keyword>
<dbReference type="Pfam" id="PF08392">
    <property type="entry name" value="FAE1_CUT1_RppA"/>
    <property type="match status" value="1"/>
</dbReference>
<evidence type="ECO:0000259" key="7">
    <source>
        <dbReference type="Pfam" id="PF08541"/>
    </source>
</evidence>
<comment type="similarity">
    <text evidence="1 4">Belongs to the thiolase-like superfamily. Chalcone/stilbene synthases family.</text>
</comment>
<reference evidence="8 9" key="1">
    <citation type="journal article" date="2024" name="Plant Biotechnol. J.">
        <title>Dendrobium thyrsiflorum genome and its molecular insights into genes involved in important horticultural traits.</title>
        <authorList>
            <person name="Chen B."/>
            <person name="Wang J.Y."/>
            <person name="Zheng P.J."/>
            <person name="Li K.L."/>
            <person name="Liang Y.M."/>
            <person name="Chen X.F."/>
            <person name="Zhang C."/>
            <person name="Zhao X."/>
            <person name="He X."/>
            <person name="Zhang G.Q."/>
            <person name="Liu Z.J."/>
            <person name="Xu Q."/>
        </authorList>
    </citation>
    <scope>NUCLEOTIDE SEQUENCE [LARGE SCALE GENOMIC DNA]</scope>
    <source>
        <strain evidence="8">GZMU011</strain>
    </source>
</reference>
<evidence type="ECO:0000259" key="6">
    <source>
        <dbReference type="Pfam" id="PF08392"/>
    </source>
</evidence>
<organism evidence="8 9">
    <name type="scientific">Dendrobium thyrsiflorum</name>
    <name type="common">Pinecone-like raceme dendrobium</name>
    <name type="synonym">Orchid</name>
    <dbReference type="NCBI Taxonomy" id="117978"/>
    <lineage>
        <taxon>Eukaryota</taxon>
        <taxon>Viridiplantae</taxon>
        <taxon>Streptophyta</taxon>
        <taxon>Embryophyta</taxon>
        <taxon>Tracheophyta</taxon>
        <taxon>Spermatophyta</taxon>
        <taxon>Magnoliopsida</taxon>
        <taxon>Liliopsida</taxon>
        <taxon>Asparagales</taxon>
        <taxon>Orchidaceae</taxon>
        <taxon>Epidendroideae</taxon>
        <taxon>Malaxideae</taxon>
        <taxon>Dendrobiinae</taxon>
        <taxon>Dendrobium</taxon>
    </lineage>
</organism>
<feature type="domain" description="Beta-ketoacyl-[acyl-carrier-protein] synthase III C-terminal" evidence="7">
    <location>
        <begin position="361"/>
        <end position="443"/>
    </location>
</feature>